<dbReference type="EMBL" id="CAFBOG010000286">
    <property type="protein sequence ID" value="CAB4999726.1"/>
    <property type="molecule type" value="Genomic_DNA"/>
</dbReference>
<proteinExistence type="predicted"/>
<accession>A0A6J7P2R3</accession>
<evidence type="ECO:0000313" key="1">
    <source>
        <dbReference type="EMBL" id="CAB4999726.1"/>
    </source>
</evidence>
<protein>
    <submittedName>
        <fullName evidence="1">Unannotated protein</fullName>
    </submittedName>
</protein>
<sequence length="112" mass="10883">MPSVAGAVKENTPFVIVASPAAGASTILSDSGTSGVFPGVMIGGVPPSRSTVATPPAVVASGIISGVKVGASGSLTEVLVIRFDPVGAHVMLSTTGIPAASNLVVKLTEATR</sequence>
<dbReference type="AlphaFoldDB" id="A0A6J7P2R3"/>
<name>A0A6J7P2R3_9ZZZZ</name>
<organism evidence="1">
    <name type="scientific">freshwater metagenome</name>
    <dbReference type="NCBI Taxonomy" id="449393"/>
    <lineage>
        <taxon>unclassified sequences</taxon>
        <taxon>metagenomes</taxon>
        <taxon>ecological metagenomes</taxon>
    </lineage>
</organism>
<reference evidence="1" key="1">
    <citation type="submission" date="2020-05" db="EMBL/GenBank/DDBJ databases">
        <authorList>
            <person name="Chiriac C."/>
            <person name="Salcher M."/>
            <person name="Ghai R."/>
            <person name="Kavagutti S V."/>
        </authorList>
    </citation>
    <scope>NUCLEOTIDE SEQUENCE</scope>
</reference>
<gene>
    <name evidence="1" type="ORF">UFOPK3914_02061</name>
</gene>